<gene>
    <name evidence="1" type="ORF">TRAPUB_8696</name>
</gene>
<comment type="caution">
    <text evidence="1">The sequence shown here is derived from an EMBL/GenBank/DDBJ whole genome shotgun (WGS) entry which is preliminary data.</text>
</comment>
<dbReference type="EMBL" id="MNAD01000244">
    <property type="protein sequence ID" value="OJT14748.1"/>
    <property type="molecule type" value="Genomic_DNA"/>
</dbReference>
<evidence type="ECO:0000313" key="2">
    <source>
        <dbReference type="Proteomes" id="UP000184267"/>
    </source>
</evidence>
<sequence>MQPTAGSSSYTSHDPPPRSDLLWDRIPSLKILKPPKGPFSQQVDERCLTFCSQSITGRIHGHDPWCRSLCVRRVFLHEVTRVLATHAHAHPSSSPVPVHYPLPPEGQRYSGWLHALVGGPSTDPAADGYGVLGDRDEPRTWKAGWYLWWSRSRWAAQERFDQMRRSLEAQAEWEHLKARRNDEWAHGGAVYDEHRIAEDANRIDDLGNMPPFPDVSHESILLPLPELHPFASLEKVLGPTRTLLVFLQQGVRDGVQQELMRRMYEKARSDEPLKLFRMCCGLIWSNMGFGDDDDDEKKP</sequence>
<evidence type="ECO:0000313" key="1">
    <source>
        <dbReference type="EMBL" id="OJT14748.1"/>
    </source>
</evidence>
<reference evidence="1 2" key="1">
    <citation type="submission" date="2016-10" db="EMBL/GenBank/DDBJ databases">
        <title>Genome sequence of the basidiomycete white-rot fungus Trametes pubescens.</title>
        <authorList>
            <person name="Makela M.R."/>
            <person name="Granchi Z."/>
            <person name="Peng M."/>
            <person name="De Vries R.P."/>
            <person name="Grigoriev I."/>
            <person name="Riley R."/>
            <person name="Hilden K."/>
        </authorList>
    </citation>
    <scope>NUCLEOTIDE SEQUENCE [LARGE SCALE GENOMIC DNA]</scope>
    <source>
        <strain evidence="1 2">FBCC735</strain>
    </source>
</reference>
<organism evidence="1 2">
    <name type="scientific">Trametes pubescens</name>
    <name type="common">White-rot fungus</name>
    <dbReference type="NCBI Taxonomy" id="154538"/>
    <lineage>
        <taxon>Eukaryota</taxon>
        <taxon>Fungi</taxon>
        <taxon>Dikarya</taxon>
        <taxon>Basidiomycota</taxon>
        <taxon>Agaricomycotina</taxon>
        <taxon>Agaricomycetes</taxon>
        <taxon>Polyporales</taxon>
        <taxon>Polyporaceae</taxon>
        <taxon>Trametes</taxon>
    </lineage>
</organism>
<keyword evidence="2" id="KW-1185">Reference proteome</keyword>
<dbReference type="STRING" id="154538.A0A1M2W4G7"/>
<dbReference type="OrthoDB" id="3171382at2759"/>
<accession>A0A1M2W4G7</accession>
<name>A0A1M2W4G7_TRAPU</name>
<dbReference type="OMA" id="CRSLCIR"/>
<dbReference type="Proteomes" id="UP000184267">
    <property type="component" value="Unassembled WGS sequence"/>
</dbReference>
<dbReference type="AlphaFoldDB" id="A0A1M2W4G7"/>
<proteinExistence type="predicted"/>
<protein>
    <submittedName>
        <fullName evidence="1">Uncharacterized protein</fullName>
    </submittedName>
</protein>